<keyword evidence="2" id="KW-0808">Transferase</keyword>
<organism evidence="5 6">
    <name type="scientific">Jilunia laotingensis</name>
    <dbReference type="NCBI Taxonomy" id="2763675"/>
    <lineage>
        <taxon>Bacteria</taxon>
        <taxon>Pseudomonadati</taxon>
        <taxon>Bacteroidota</taxon>
        <taxon>Bacteroidia</taxon>
        <taxon>Bacteroidales</taxon>
        <taxon>Bacteroidaceae</taxon>
        <taxon>Jilunia</taxon>
    </lineage>
</organism>
<evidence type="ECO:0000256" key="3">
    <source>
        <dbReference type="ARBA" id="ARBA00022737"/>
    </source>
</evidence>
<dbReference type="EMBL" id="JACRTF010000001">
    <property type="protein sequence ID" value="MBC8594894.1"/>
    <property type="molecule type" value="Genomic_DNA"/>
</dbReference>
<evidence type="ECO:0000313" key="5">
    <source>
        <dbReference type="EMBL" id="MBC8594894.1"/>
    </source>
</evidence>
<comment type="similarity">
    <text evidence="1">Belongs to the transferase hexapeptide repeat family.</text>
</comment>
<dbReference type="Gene3D" id="2.160.10.10">
    <property type="entry name" value="Hexapeptide repeat proteins"/>
    <property type="match status" value="1"/>
</dbReference>
<dbReference type="GO" id="GO:0005829">
    <property type="term" value="C:cytosol"/>
    <property type="evidence" value="ECO:0007669"/>
    <property type="project" value="TreeGrafter"/>
</dbReference>
<dbReference type="PROSITE" id="PS00101">
    <property type="entry name" value="HEXAPEP_TRANSFERASES"/>
    <property type="match status" value="1"/>
</dbReference>
<dbReference type="CDD" id="cd04647">
    <property type="entry name" value="LbH_MAT_like"/>
    <property type="match status" value="1"/>
</dbReference>
<evidence type="ECO:0000256" key="2">
    <source>
        <dbReference type="ARBA" id="ARBA00022679"/>
    </source>
</evidence>
<dbReference type="RefSeq" id="WP_305067396.1">
    <property type="nucleotide sequence ID" value="NZ_JACRTF010000001.1"/>
</dbReference>
<dbReference type="PANTHER" id="PTHR23416">
    <property type="entry name" value="SIALIC ACID SYNTHASE-RELATED"/>
    <property type="match status" value="1"/>
</dbReference>
<keyword evidence="6" id="KW-1185">Reference proteome</keyword>
<dbReference type="InterPro" id="IPR001451">
    <property type="entry name" value="Hexapep"/>
</dbReference>
<dbReference type="SUPFAM" id="SSF51161">
    <property type="entry name" value="Trimeric LpxA-like enzymes"/>
    <property type="match status" value="1"/>
</dbReference>
<dbReference type="InterPro" id="IPR018357">
    <property type="entry name" value="Hexapep_transf_CS"/>
</dbReference>
<evidence type="ECO:0000256" key="4">
    <source>
        <dbReference type="ARBA" id="ARBA00023315"/>
    </source>
</evidence>
<proteinExistence type="inferred from homology"/>
<dbReference type="InterPro" id="IPR051159">
    <property type="entry name" value="Hexapeptide_acetyltransf"/>
</dbReference>
<reference evidence="5" key="1">
    <citation type="submission" date="2020-08" db="EMBL/GenBank/DDBJ databases">
        <title>Genome public.</title>
        <authorList>
            <person name="Liu C."/>
            <person name="Sun Q."/>
        </authorList>
    </citation>
    <scope>NUCLEOTIDE SEQUENCE</scope>
    <source>
        <strain evidence="5">N12</strain>
    </source>
</reference>
<dbReference type="Proteomes" id="UP000651085">
    <property type="component" value="Unassembled WGS sequence"/>
</dbReference>
<gene>
    <name evidence="5" type="ORF">H8744_16915</name>
</gene>
<dbReference type="PANTHER" id="PTHR23416:SF23">
    <property type="entry name" value="ACETYLTRANSFERASE C18B11.09C-RELATED"/>
    <property type="match status" value="1"/>
</dbReference>
<evidence type="ECO:0000313" key="6">
    <source>
        <dbReference type="Proteomes" id="UP000651085"/>
    </source>
</evidence>
<keyword evidence="3" id="KW-0677">Repeat</keyword>
<protein>
    <submittedName>
        <fullName evidence="5">Acyltransferase</fullName>
    </submittedName>
</protein>
<comment type="caution">
    <text evidence="5">The sequence shown here is derived from an EMBL/GenBank/DDBJ whole genome shotgun (WGS) entry which is preliminary data.</text>
</comment>
<dbReference type="GO" id="GO:0008374">
    <property type="term" value="F:O-acyltransferase activity"/>
    <property type="evidence" value="ECO:0007669"/>
    <property type="project" value="TreeGrafter"/>
</dbReference>
<accession>A0A926FAM0</accession>
<dbReference type="Pfam" id="PF00132">
    <property type="entry name" value="Hexapep"/>
    <property type="match status" value="1"/>
</dbReference>
<dbReference type="AlphaFoldDB" id="A0A926FAM0"/>
<name>A0A926FAM0_9BACT</name>
<evidence type="ECO:0000256" key="1">
    <source>
        <dbReference type="ARBA" id="ARBA00007274"/>
    </source>
</evidence>
<keyword evidence="4 5" id="KW-0012">Acyltransferase</keyword>
<sequence length="208" mass="23336">MSIHSLKESVKQNPKLKQCLHRFIMHPVKTRPNWWIRLFYFTYLKRGKGSVIYRSVRKDLPPFRKFSLGKYSVVEDFSCLNNAVGDLNIGDYTRIGLGNTIIGPVSIGNHVNLAQNVTVTGLNHNFEGVDKRIDQQGVSTRQVIIEDDVWVGANAVILPGVTLGRHSVVAAGSVVIRPVPPYTVCAGSPARIIKRYNPENNLWEKESK</sequence>
<dbReference type="InterPro" id="IPR011004">
    <property type="entry name" value="Trimer_LpxA-like_sf"/>
</dbReference>